<reference evidence="1" key="1">
    <citation type="submission" date="2019-04" db="EMBL/GenBank/DDBJ databases">
        <title>Evolution of Biomass-Degrading Anaerobic Consortia Revealed by Metagenomics.</title>
        <authorList>
            <person name="Peng X."/>
        </authorList>
    </citation>
    <scope>NUCLEOTIDE SEQUENCE</scope>
    <source>
        <strain evidence="1">SIG240</strain>
    </source>
</reference>
<accession>A0A927ZTQ0</accession>
<proteinExistence type="predicted"/>
<gene>
    <name evidence="1" type="ORF">E7201_00755</name>
</gene>
<protein>
    <submittedName>
        <fullName evidence="1">Baseplate assembly protein</fullName>
    </submittedName>
</protein>
<name>A0A927ZTQ0_SELRU</name>
<sequence>MIFRVRAIQQKLTSGGVSMGTDSLLRELSQYIFIGIVSSYGKQPGTVVVKRPDQEDRTTAELYVISRGTKGTKDYWMPAIDDAVLCILLPNSSGNGPGEGFVIGAHYSDADPPKESDPDTRSIRYKDGSYIVNKGGAMEIHASQSLKITAPEIRLN</sequence>
<dbReference type="AlphaFoldDB" id="A0A927ZTQ0"/>
<dbReference type="Gene3D" id="2.40.50.230">
    <property type="entry name" value="Gp5 N-terminal domain"/>
    <property type="match status" value="1"/>
</dbReference>
<organism evidence="1 2">
    <name type="scientific">Selenomonas ruminantium</name>
    <dbReference type="NCBI Taxonomy" id="971"/>
    <lineage>
        <taxon>Bacteria</taxon>
        <taxon>Bacillati</taxon>
        <taxon>Bacillota</taxon>
        <taxon>Negativicutes</taxon>
        <taxon>Selenomonadales</taxon>
        <taxon>Selenomonadaceae</taxon>
        <taxon>Selenomonas</taxon>
    </lineage>
</organism>
<dbReference type="InterPro" id="IPR037026">
    <property type="entry name" value="Vgr_OB-fold_dom_sf"/>
</dbReference>
<comment type="caution">
    <text evidence="1">The sequence shown here is derived from an EMBL/GenBank/DDBJ whole genome shotgun (WGS) entry which is preliminary data.</text>
</comment>
<dbReference type="Proteomes" id="UP000761380">
    <property type="component" value="Unassembled WGS sequence"/>
</dbReference>
<evidence type="ECO:0000313" key="2">
    <source>
        <dbReference type="Proteomes" id="UP000761380"/>
    </source>
</evidence>
<dbReference type="EMBL" id="SVBY01000003">
    <property type="protein sequence ID" value="MBE6091700.1"/>
    <property type="molecule type" value="Genomic_DNA"/>
</dbReference>
<evidence type="ECO:0000313" key="1">
    <source>
        <dbReference type="EMBL" id="MBE6091700.1"/>
    </source>
</evidence>